<proteinExistence type="predicted"/>
<evidence type="ECO:0008006" key="5">
    <source>
        <dbReference type="Google" id="ProtNLM"/>
    </source>
</evidence>
<keyword evidence="2" id="KW-0472">Membrane</keyword>
<dbReference type="RefSeq" id="WP_118224930.1">
    <property type="nucleotide sequence ID" value="NZ_QRIC01000016.1"/>
</dbReference>
<evidence type="ECO:0000256" key="1">
    <source>
        <dbReference type="SAM" id="Coils"/>
    </source>
</evidence>
<comment type="caution">
    <text evidence="3">The sequence shown here is derived from an EMBL/GenBank/DDBJ whole genome shotgun (WGS) entry which is preliminary data.</text>
</comment>
<dbReference type="EMBL" id="QRIC01000016">
    <property type="protein sequence ID" value="RHG25760.1"/>
    <property type="molecule type" value="Genomic_DNA"/>
</dbReference>
<organism evidence="3 4">
    <name type="scientific">Dorea longicatena</name>
    <dbReference type="NCBI Taxonomy" id="88431"/>
    <lineage>
        <taxon>Bacteria</taxon>
        <taxon>Bacillati</taxon>
        <taxon>Bacillota</taxon>
        <taxon>Clostridia</taxon>
        <taxon>Lachnospirales</taxon>
        <taxon>Lachnospiraceae</taxon>
        <taxon>Dorea</taxon>
    </lineage>
</organism>
<gene>
    <name evidence="3" type="ORF">DW265_08010</name>
</gene>
<sequence>MKKKIIPVVIVIIALLIGCVGYICYRNNEVKKYSAKIEKQLDKMDQLKGEAYFLPEHEKDLKNLKKNYETAKSNKSVGDIKEISNEAKKLATKTSGEISKYNEYYKLLKKEIEESDKLQSSYYAKDYDLTKISETKSKANDSINNSDFTKYEELYGVLSEQDKALSQHIDEEMSKIYNVPTNLSEQYPFGIDESSLSKEWSYHPLVKQKKNFPTWVITSEADTLDEPPYANLFIDDSSNDYDYSINQIDTKEITVQDKNRELQKALVNTEVTFKKQADYDDDEYTALNERPAYLLKMKSGAVYLALQNYDGEDYYILYQPD</sequence>
<evidence type="ECO:0000313" key="3">
    <source>
        <dbReference type="EMBL" id="RHG25760.1"/>
    </source>
</evidence>
<feature type="transmembrane region" description="Helical" evidence="2">
    <location>
        <begin position="6"/>
        <end position="25"/>
    </location>
</feature>
<name>A0A414SUY5_9FIRM</name>
<evidence type="ECO:0000313" key="4">
    <source>
        <dbReference type="Proteomes" id="UP000284095"/>
    </source>
</evidence>
<keyword evidence="1" id="KW-0175">Coiled coil</keyword>
<keyword evidence="4" id="KW-1185">Reference proteome</keyword>
<protein>
    <recommendedName>
        <fullName evidence="5">Lipoprotein</fullName>
    </recommendedName>
</protein>
<dbReference type="AlphaFoldDB" id="A0A414SUY5"/>
<dbReference type="PROSITE" id="PS51257">
    <property type="entry name" value="PROKAR_LIPOPROTEIN"/>
    <property type="match status" value="1"/>
</dbReference>
<evidence type="ECO:0000256" key="2">
    <source>
        <dbReference type="SAM" id="Phobius"/>
    </source>
</evidence>
<keyword evidence="2" id="KW-0812">Transmembrane</keyword>
<keyword evidence="2" id="KW-1133">Transmembrane helix</keyword>
<feature type="coiled-coil region" evidence="1">
    <location>
        <begin position="30"/>
        <end position="74"/>
    </location>
</feature>
<accession>A0A414SUY5</accession>
<reference evidence="3 4" key="1">
    <citation type="submission" date="2018-08" db="EMBL/GenBank/DDBJ databases">
        <title>A genome reference for cultivated species of the human gut microbiota.</title>
        <authorList>
            <person name="Zou Y."/>
            <person name="Xue W."/>
            <person name="Luo G."/>
        </authorList>
    </citation>
    <scope>NUCLEOTIDE SEQUENCE [LARGE SCALE GENOMIC DNA]</scope>
    <source>
        <strain evidence="3 4">AM22-22</strain>
    </source>
</reference>
<dbReference type="Proteomes" id="UP000284095">
    <property type="component" value="Unassembled WGS sequence"/>
</dbReference>